<gene>
    <name evidence="1" type="ORF">NXF25_016068</name>
</gene>
<organism evidence="1 2">
    <name type="scientific">Crotalus adamanteus</name>
    <name type="common">Eastern diamondback rattlesnake</name>
    <dbReference type="NCBI Taxonomy" id="8729"/>
    <lineage>
        <taxon>Eukaryota</taxon>
        <taxon>Metazoa</taxon>
        <taxon>Chordata</taxon>
        <taxon>Craniata</taxon>
        <taxon>Vertebrata</taxon>
        <taxon>Euteleostomi</taxon>
        <taxon>Lepidosauria</taxon>
        <taxon>Squamata</taxon>
        <taxon>Bifurcata</taxon>
        <taxon>Unidentata</taxon>
        <taxon>Episquamata</taxon>
        <taxon>Toxicofera</taxon>
        <taxon>Serpentes</taxon>
        <taxon>Colubroidea</taxon>
        <taxon>Viperidae</taxon>
        <taxon>Crotalinae</taxon>
        <taxon>Crotalus</taxon>
    </lineage>
</organism>
<dbReference type="InterPro" id="IPR036872">
    <property type="entry name" value="CH_dom_sf"/>
</dbReference>
<dbReference type="AlphaFoldDB" id="A0AAW1AUX2"/>
<dbReference type="EMBL" id="JAOTOJ010000013">
    <property type="protein sequence ID" value="KAK9393616.1"/>
    <property type="molecule type" value="Genomic_DNA"/>
</dbReference>
<protein>
    <submittedName>
        <fullName evidence="1">Rho guanine nucleotide exchange factor 6</fullName>
    </submittedName>
</protein>
<comment type="caution">
    <text evidence="1">The sequence shown here is derived from an EMBL/GenBank/DDBJ whole genome shotgun (WGS) entry which is preliminary data.</text>
</comment>
<evidence type="ECO:0000313" key="1">
    <source>
        <dbReference type="EMBL" id="KAK9393616.1"/>
    </source>
</evidence>
<evidence type="ECO:0000313" key="2">
    <source>
        <dbReference type="Proteomes" id="UP001474421"/>
    </source>
</evidence>
<dbReference type="Gene3D" id="1.10.418.10">
    <property type="entry name" value="Calponin-like domain"/>
    <property type="match status" value="1"/>
</dbReference>
<dbReference type="SUPFAM" id="SSF47576">
    <property type="entry name" value="Calponin-homology domain, CH-domain"/>
    <property type="match status" value="1"/>
</dbReference>
<proteinExistence type="predicted"/>
<dbReference type="Proteomes" id="UP001474421">
    <property type="component" value="Unassembled WGS sequence"/>
</dbReference>
<name>A0AAW1AUX2_CROAD</name>
<reference evidence="1 2" key="1">
    <citation type="journal article" date="2024" name="Proc. Natl. Acad. Sci. U.S.A.">
        <title>The genetic regulatory architecture and epigenomic basis for age-related changes in rattlesnake venom.</title>
        <authorList>
            <person name="Hogan M.P."/>
            <person name="Holding M.L."/>
            <person name="Nystrom G.S."/>
            <person name="Colston T.J."/>
            <person name="Bartlett D.A."/>
            <person name="Mason A.J."/>
            <person name="Ellsworth S.A."/>
            <person name="Rautsaw R.M."/>
            <person name="Lawrence K.C."/>
            <person name="Strickland J.L."/>
            <person name="He B."/>
            <person name="Fraser P."/>
            <person name="Margres M.J."/>
            <person name="Gilbert D.M."/>
            <person name="Gibbs H.L."/>
            <person name="Parkinson C.L."/>
            <person name="Rokyta D.R."/>
        </authorList>
    </citation>
    <scope>NUCLEOTIDE SEQUENCE [LARGE SCALE GENOMIC DNA]</scope>
    <source>
        <strain evidence="1">DRR0105</strain>
    </source>
</reference>
<keyword evidence="2" id="KW-1185">Reference proteome</keyword>
<sequence>MVEDPVQFLKTSLKDGVVLCKLLLRLLPGSIGKSRPFPFSGFCLQSETRGLFATETTVSCQASCSQASPPRPLLPPLPSTG</sequence>
<accession>A0AAW1AUX2</accession>